<evidence type="ECO:0000313" key="4">
    <source>
        <dbReference type="Proteomes" id="UP000233256"/>
    </source>
</evidence>
<proteinExistence type="predicted"/>
<dbReference type="InterPro" id="IPR011990">
    <property type="entry name" value="TPR-like_helical_dom_sf"/>
</dbReference>
<evidence type="ECO:0000256" key="1">
    <source>
        <dbReference type="SAM" id="MobiDB-lite"/>
    </source>
</evidence>
<keyword evidence="2" id="KW-0472">Membrane</keyword>
<dbReference type="Gene3D" id="1.25.40.10">
    <property type="entry name" value="Tetratricopeptide repeat domain"/>
    <property type="match status" value="1"/>
</dbReference>
<feature type="region of interest" description="Disordered" evidence="1">
    <location>
        <begin position="295"/>
        <end position="314"/>
    </location>
</feature>
<dbReference type="AlphaFoldDB" id="A0A2N1PT28"/>
<organism evidence="3 4">
    <name type="scientific">Candidatus Wallbacteria bacterium HGW-Wallbacteria-1</name>
    <dbReference type="NCBI Taxonomy" id="2013854"/>
    <lineage>
        <taxon>Bacteria</taxon>
        <taxon>Candidatus Walliibacteriota</taxon>
    </lineage>
</organism>
<sequence length="314" mass="34598">MDRAVFMTHLRLFPVLICIIFHLCGYLTPVRGLDGFIGWKIEGLGNRGAQVSLGDFHGSHTGKSYWVYRKFANQWVLIDLFRIRDAYTYRSYGANPHNLSSLRVGDILRVPVYAAEPDADSMFYMTIAEDFFSQGLFERSFEQLLLALEKDRGNCQPLALASLRQLGLGLSRDALEIARRSLVLAGKRTRPIDRWSIMALNVAGAAEFETGNPSGAVRAFTRAVSDGAEGDPRGASLARLMKGLVLLSEGYENYGRSEIAMASNEENILDLSLFAPSGSLMARQAELRHVPGFQPMIRPGHSAGPDKALRAGGN</sequence>
<gene>
    <name evidence="3" type="ORF">CVV64_07005</name>
</gene>
<reference evidence="3 4" key="1">
    <citation type="journal article" date="2017" name="ISME J.">
        <title>Potential for microbial H2 and metal transformations associated with novel bacteria and archaea in deep terrestrial subsurface sediments.</title>
        <authorList>
            <person name="Hernsdorf A.W."/>
            <person name="Amano Y."/>
            <person name="Miyakawa K."/>
            <person name="Ise K."/>
            <person name="Suzuki Y."/>
            <person name="Anantharaman K."/>
            <person name="Probst A."/>
            <person name="Burstein D."/>
            <person name="Thomas B.C."/>
            <person name="Banfield J.F."/>
        </authorList>
    </citation>
    <scope>NUCLEOTIDE SEQUENCE [LARGE SCALE GENOMIC DNA]</scope>
    <source>
        <strain evidence="3">HGW-Wallbacteria-1</strain>
    </source>
</reference>
<comment type="caution">
    <text evidence="3">The sequence shown here is derived from an EMBL/GenBank/DDBJ whole genome shotgun (WGS) entry which is preliminary data.</text>
</comment>
<evidence type="ECO:0000313" key="3">
    <source>
        <dbReference type="EMBL" id="PKK91497.1"/>
    </source>
</evidence>
<dbReference type="SUPFAM" id="SSF48452">
    <property type="entry name" value="TPR-like"/>
    <property type="match status" value="1"/>
</dbReference>
<dbReference type="EMBL" id="PGXC01000003">
    <property type="protein sequence ID" value="PKK91497.1"/>
    <property type="molecule type" value="Genomic_DNA"/>
</dbReference>
<keyword evidence="2" id="KW-1133">Transmembrane helix</keyword>
<name>A0A2N1PT28_9BACT</name>
<evidence type="ECO:0000256" key="2">
    <source>
        <dbReference type="SAM" id="Phobius"/>
    </source>
</evidence>
<accession>A0A2N1PT28</accession>
<keyword evidence="2" id="KW-0812">Transmembrane</keyword>
<protein>
    <submittedName>
        <fullName evidence="3">Uncharacterized protein</fullName>
    </submittedName>
</protein>
<feature type="transmembrane region" description="Helical" evidence="2">
    <location>
        <begin position="12"/>
        <end position="30"/>
    </location>
</feature>
<dbReference type="Proteomes" id="UP000233256">
    <property type="component" value="Unassembled WGS sequence"/>
</dbReference>